<reference evidence="1" key="1">
    <citation type="submission" date="2023-06" db="EMBL/GenBank/DDBJ databases">
        <authorList>
            <person name="Kurt Z."/>
        </authorList>
    </citation>
    <scope>NUCLEOTIDE SEQUENCE</scope>
</reference>
<gene>
    <name evidence="1" type="ORF">HINF_LOCUS13876</name>
    <name evidence="2" type="ORF">HINF_LOCUS26733</name>
</gene>
<sequence length="302" mass="35092">MNHKELKTTAATKYGSQSYKADCDELQVNTYNTFVFVDDKYEFNREKTLSINEDLSQNSARSVDYRYSLSELSLPREQKMNTQQIQLLRRSFREKLTKLSGVTDKRDFKELARIEWFRLVNDPVFKGGTGAQNDSMISLHDVDQLQFEPILLHGSEEQKSILSMQESKLEVRKSLLSVSLQDVQILRTGLVKMFGEHNDAELCQLVEQQKNQKELWAQLQVITNLDKKRVETVYKNKFSRAYFTDTLTETDVASIKEYVQQVASQSRNVEKIAKTILNGYSDRLLMEKDIQDVVYSTLQKIQ</sequence>
<proteinExistence type="predicted"/>
<keyword evidence="3" id="KW-1185">Reference proteome</keyword>
<evidence type="ECO:0000313" key="2">
    <source>
        <dbReference type="EMBL" id="CAL6018995.1"/>
    </source>
</evidence>
<dbReference type="EMBL" id="CAXDID020000082">
    <property type="protein sequence ID" value="CAL6018995.1"/>
    <property type="molecule type" value="Genomic_DNA"/>
</dbReference>
<evidence type="ECO:0000313" key="3">
    <source>
        <dbReference type="Proteomes" id="UP001642409"/>
    </source>
</evidence>
<evidence type="ECO:0000313" key="1">
    <source>
        <dbReference type="EMBL" id="CAI9926231.1"/>
    </source>
</evidence>
<organism evidence="1">
    <name type="scientific">Hexamita inflata</name>
    <dbReference type="NCBI Taxonomy" id="28002"/>
    <lineage>
        <taxon>Eukaryota</taxon>
        <taxon>Metamonada</taxon>
        <taxon>Diplomonadida</taxon>
        <taxon>Hexamitidae</taxon>
        <taxon>Hexamitinae</taxon>
        <taxon>Hexamita</taxon>
    </lineage>
</organism>
<name>A0AA86TRV5_9EUKA</name>
<dbReference type="AlphaFoldDB" id="A0AA86TRV5"/>
<comment type="caution">
    <text evidence="1">The sequence shown here is derived from an EMBL/GenBank/DDBJ whole genome shotgun (WGS) entry which is preliminary data.</text>
</comment>
<accession>A0AA86TRV5</accession>
<dbReference type="EMBL" id="CATOUU010000367">
    <property type="protein sequence ID" value="CAI9926231.1"/>
    <property type="molecule type" value="Genomic_DNA"/>
</dbReference>
<protein>
    <submittedName>
        <fullName evidence="2">Hypothetical_protein</fullName>
    </submittedName>
</protein>
<reference evidence="2 3" key="2">
    <citation type="submission" date="2024-07" db="EMBL/GenBank/DDBJ databases">
        <authorList>
            <person name="Akdeniz Z."/>
        </authorList>
    </citation>
    <scope>NUCLEOTIDE SEQUENCE [LARGE SCALE GENOMIC DNA]</scope>
</reference>
<dbReference type="Proteomes" id="UP001642409">
    <property type="component" value="Unassembled WGS sequence"/>
</dbReference>